<reference evidence="3 4" key="1">
    <citation type="submission" date="2015-12" db="EMBL/GenBank/DDBJ databases">
        <title>Serinicoccus chungangenesis strain CD08_5 genome sequencing and assembly.</title>
        <authorList>
            <person name="Chander A.M."/>
            <person name="Kaur G."/>
            <person name="Nair G.R."/>
            <person name="Dhawan D.K."/>
            <person name="Kochhar R.K."/>
            <person name="Mayilraj S."/>
            <person name="Bhadada S.K."/>
        </authorList>
    </citation>
    <scope>NUCLEOTIDE SEQUENCE [LARGE SCALE GENOMIC DNA]</scope>
    <source>
        <strain evidence="3 4">CD08_5</strain>
    </source>
</reference>
<evidence type="ECO:0000313" key="4">
    <source>
        <dbReference type="Proteomes" id="UP000054837"/>
    </source>
</evidence>
<dbReference type="Gene3D" id="3.40.710.10">
    <property type="entry name" value="DD-peptidase/beta-lactamase superfamily"/>
    <property type="match status" value="1"/>
</dbReference>
<evidence type="ECO:0000259" key="2">
    <source>
        <dbReference type="Pfam" id="PF00144"/>
    </source>
</evidence>
<dbReference type="Pfam" id="PF00144">
    <property type="entry name" value="Beta-lactamase"/>
    <property type="match status" value="1"/>
</dbReference>
<comment type="caution">
    <text evidence="3">The sequence shown here is derived from an EMBL/GenBank/DDBJ whole genome shotgun (WGS) entry which is preliminary data.</text>
</comment>
<dbReference type="PANTHER" id="PTHR46825:SF7">
    <property type="entry name" value="D-ALANYL-D-ALANINE CARBOXYPEPTIDASE"/>
    <property type="match status" value="1"/>
</dbReference>
<sequence length="469" mass="48939">MRCVPGAVRLGASVIDTWEGTTMHRRTTTTAAAACAAALAAGLTTIPAAAVAPHEGPSSSTAGLPVGAIGAAADPADQEAVREALREAAAEAATQVAVQRSSPSATPQDVPGPTRLPSLPRPDLDAALDQIVADGAIGVTATVETSTLRWSDAAGTRDLDGQAPALERSPLRVASNTKMMVATLVMQEVEAGTWTLDTRVDDVIPGLFPDHPEVTIRHLLSHTSGMPLGTYELITPYAGTDPEDWDAFVSAIGRDYTDAEHIDAVNAAPWVGEPGAQFSYSNAGYVALGMLLEEVTGEEVEALVDERIRRPAGMGQTRVLDEPGLRGPALHEAMFVDGRGWIGLEGFDPDVFSHSGSALSTVEDLDDLTRALMSGDLVSEASVEQMVTPSSENPLGYGLGTYAIPDPCRPGEFLHGHDGASFGSLSLALSSRDGTRQLALGVTGRDLTVAQDALYDLNDLLVPMLVATC</sequence>
<dbReference type="AlphaFoldDB" id="A0A0W8I3G2"/>
<accession>A0A0W8I3G2</accession>
<dbReference type="InterPro" id="IPR050491">
    <property type="entry name" value="AmpC-like"/>
</dbReference>
<proteinExistence type="predicted"/>
<gene>
    <name evidence="3" type="ORF">AVL62_13885</name>
</gene>
<dbReference type="Proteomes" id="UP000054837">
    <property type="component" value="Unassembled WGS sequence"/>
</dbReference>
<dbReference type="InterPro" id="IPR001466">
    <property type="entry name" value="Beta-lactam-related"/>
</dbReference>
<name>A0A0W8I3G2_9MICO</name>
<dbReference type="STRING" id="767452.AVL62_13885"/>
<organism evidence="3 4">
    <name type="scientific">Serinicoccus chungangensis</name>
    <dbReference type="NCBI Taxonomy" id="767452"/>
    <lineage>
        <taxon>Bacteria</taxon>
        <taxon>Bacillati</taxon>
        <taxon>Actinomycetota</taxon>
        <taxon>Actinomycetes</taxon>
        <taxon>Micrococcales</taxon>
        <taxon>Ornithinimicrobiaceae</taxon>
        <taxon>Serinicoccus</taxon>
    </lineage>
</organism>
<dbReference type="EMBL" id="LQBL01000030">
    <property type="protein sequence ID" value="KUG52422.1"/>
    <property type="molecule type" value="Genomic_DNA"/>
</dbReference>
<evidence type="ECO:0000313" key="3">
    <source>
        <dbReference type="EMBL" id="KUG52422.1"/>
    </source>
</evidence>
<feature type="domain" description="Beta-lactamase-related" evidence="2">
    <location>
        <begin position="125"/>
        <end position="424"/>
    </location>
</feature>
<keyword evidence="4" id="KW-1185">Reference proteome</keyword>
<dbReference type="SUPFAM" id="SSF56601">
    <property type="entry name" value="beta-lactamase/transpeptidase-like"/>
    <property type="match status" value="1"/>
</dbReference>
<dbReference type="InterPro" id="IPR012338">
    <property type="entry name" value="Beta-lactam/transpept-like"/>
</dbReference>
<dbReference type="PANTHER" id="PTHR46825">
    <property type="entry name" value="D-ALANYL-D-ALANINE-CARBOXYPEPTIDASE/ENDOPEPTIDASE AMPH"/>
    <property type="match status" value="1"/>
</dbReference>
<protein>
    <recommendedName>
        <fullName evidence="2">Beta-lactamase-related domain-containing protein</fullName>
    </recommendedName>
</protein>
<feature type="region of interest" description="Disordered" evidence="1">
    <location>
        <begin position="92"/>
        <end position="122"/>
    </location>
</feature>
<evidence type="ECO:0000256" key="1">
    <source>
        <dbReference type="SAM" id="MobiDB-lite"/>
    </source>
</evidence>